<evidence type="ECO:0000259" key="14">
    <source>
        <dbReference type="Pfam" id="PF00122"/>
    </source>
</evidence>
<dbReference type="InterPro" id="IPR036412">
    <property type="entry name" value="HAD-like_sf"/>
</dbReference>
<dbReference type="SUPFAM" id="SSF81660">
    <property type="entry name" value="Metal cation-transporting ATPase, ATP-binding domain N"/>
    <property type="match status" value="1"/>
</dbReference>
<feature type="transmembrane region" description="Helical" evidence="13">
    <location>
        <begin position="1110"/>
        <end position="1130"/>
    </location>
</feature>
<dbReference type="Gene3D" id="2.70.150.10">
    <property type="entry name" value="Calcium-transporting ATPase, cytoplasmic transduction domain A"/>
    <property type="match status" value="1"/>
</dbReference>
<dbReference type="SUPFAM" id="SSF56784">
    <property type="entry name" value="HAD-like"/>
    <property type="match status" value="1"/>
</dbReference>
<dbReference type="OrthoDB" id="48943at2759"/>
<dbReference type="InterPro" id="IPR047819">
    <property type="entry name" value="P5A-ATPase_N"/>
</dbReference>
<dbReference type="PANTHER" id="PTHR45630">
    <property type="entry name" value="CATION-TRANSPORTING ATPASE-RELATED"/>
    <property type="match status" value="1"/>
</dbReference>
<evidence type="ECO:0000256" key="6">
    <source>
        <dbReference type="ARBA" id="ARBA00022741"/>
    </source>
</evidence>
<dbReference type="InterPro" id="IPR006544">
    <property type="entry name" value="P-type_TPase_V"/>
</dbReference>
<dbReference type="InterPro" id="IPR044492">
    <property type="entry name" value="P_typ_ATPase_HD_dom"/>
</dbReference>
<dbReference type="GO" id="GO:0005524">
    <property type="term" value="F:ATP binding"/>
    <property type="evidence" value="ECO:0007669"/>
    <property type="project" value="UniProtKB-UniRule"/>
</dbReference>
<evidence type="ECO:0000256" key="13">
    <source>
        <dbReference type="RuleBase" id="RU362082"/>
    </source>
</evidence>
<dbReference type="EC" id="7.2.2.-" evidence="13"/>
<dbReference type="Pfam" id="PF00122">
    <property type="entry name" value="E1-E2_ATPase"/>
    <property type="match status" value="1"/>
</dbReference>
<evidence type="ECO:0000256" key="12">
    <source>
        <dbReference type="ARBA" id="ARBA00049360"/>
    </source>
</evidence>
<dbReference type="VEuPathDB" id="FungiDB:H257_15248"/>
<evidence type="ECO:0000256" key="8">
    <source>
        <dbReference type="ARBA" id="ARBA00022842"/>
    </source>
</evidence>
<dbReference type="Pfam" id="PF13246">
    <property type="entry name" value="Cation_ATPase"/>
    <property type="match status" value="1"/>
</dbReference>
<feature type="transmembrane region" description="Helical" evidence="13">
    <location>
        <begin position="967"/>
        <end position="987"/>
    </location>
</feature>
<evidence type="ECO:0000256" key="3">
    <source>
        <dbReference type="ARBA" id="ARBA00022553"/>
    </source>
</evidence>
<gene>
    <name evidence="16" type="ORF">H257_15248</name>
</gene>
<evidence type="ECO:0000259" key="15">
    <source>
        <dbReference type="Pfam" id="PF12409"/>
    </source>
</evidence>
<evidence type="ECO:0000256" key="2">
    <source>
        <dbReference type="ARBA" id="ARBA00006000"/>
    </source>
</evidence>
<evidence type="ECO:0000256" key="11">
    <source>
        <dbReference type="ARBA" id="ARBA00023136"/>
    </source>
</evidence>
<name>W4FN49_APHAT</name>
<sequence>MKKRSSDAEDSATLLDAPATCPVDDNSGPVCVGSVDMLRCGGSGITSVLFLPSEFRSIRLYRAATWWKQALYSVLCVTSFGVLPLLAYYMPLLHAACTLTPLSSGVFATVVLVQRRDSTGSWEAVPVQRTPTTSADDGVNPPEQLIWFTFRKHRYMYDDSTTSFRRISATLYGVTSSDALRSRLTSGHSDEMAAALLRYFGRNALEIALLPAHHVLMEKLLHPFYLFQLTSVALWLYEAYWSYSILILAMTVGSVGYEVATQLLNTRKLHNFMHMDDVVVHVRRNHQHLCVPATALVVGDIVELDKGGAVVADMLLVEGACAMDESSLTGEAIPVNKHAVAVSAVDFTSSSCKASLLSAGSTVVRLDADTCKAVVVAVGFHTSKGDLFRSIVCPKPIHFQVEQDSYRFLVALSTLAVLTGIKNSYDAARHGLGWMRVVVSCLDIITIAVPPALPLMLSVGVGYSIHRLQSMGIFCIDGPKVNLAGHLTCFCFDKTGTLTTDTMSFEGVDVVVQRTTTTSTQEPQENKANHSEVIEASVEFAGLAPLLDSSTPSTMLHAAGTCHGVTQVHGVLVGSPLEVSLFQASNHIWKDAAIECRTSGRRFEYAQKFAFDSVLQRSSVVLKDGTVFVKGSPEAVAEVCMSSTLPLHFQATVHNYAKQGLYCMGLATKQLAQQRGGLQRSHIEADLTFVGLLLFTNPIKPNSPALIGALEAADIDVRMITGDNALTAIHVAHAVTMQLHPEVVVLDINHRQTDDDDDDRCNVVLHHVSSGVVQQFSMDAFLLLGTSVDFAMTGAALEWFQAHGAGDLVVLVENIKIFARIRPDQKAYLVETLMAQGKYVGMCGDGTNDCGALKAAHVGLALSNAEASIVAPFTSRRQDVMDVLTLIREGRCALTTSFVGFKFMVLYPVTQVIMTSTLYSVLVSLGNNQFLLDDMVIVLGLSMLMLQSKPTHAITSHQPATTLFARSIVWSIVGHVVIFLACFSIVWSHAMHAPWFCSVETAASLYATTDATHIVNSTCSYNYQPPMGDGYTRQSYENAVVWLFGHWEFVIVAVAINLKDHFRQPVWPQNKLFGGYVVGLVVVLTCLTLTQNPSILGWFELVELPEAFRWYMLSMVALNGLLSLGWEYVVTRYLDKGSGPQAITTRLPHIRVV</sequence>
<reference evidence="16" key="1">
    <citation type="submission" date="2013-12" db="EMBL/GenBank/DDBJ databases">
        <title>The Genome Sequence of Aphanomyces astaci APO3.</title>
        <authorList>
            <consortium name="The Broad Institute Genomics Platform"/>
            <person name="Russ C."/>
            <person name="Tyler B."/>
            <person name="van West P."/>
            <person name="Dieguez-Uribeondo J."/>
            <person name="Young S.K."/>
            <person name="Zeng Q."/>
            <person name="Gargeya S."/>
            <person name="Fitzgerald M."/>
            <person name="Abouelleil A."/>
            <person name="Alvarado L."/>
            <person name="Chapman S.B."/>
            <person name="Gainer-Dewar J."/>
            <person name="Goldberg J."/>
            <person name="Griggs A."/>
            <person name="Gujja S."/>
            <person name="Hansen M."/>
            <person name="Howarth C."/>
            <person name="Imamovic A."/>
            <person name="Ireland A."/>
            <person name="Larimer J."/>
            <person name="McCowan C."/>
            <person name="Murphy C."/>
            <person name="Pearson M."/>
            <person name="Poon T.W."/>
            <person name="Priest M."/>
            <person name="Roberts A."/>
            <person name="Saif S."/>
            <person name="Shea T."/>
            <person name="Sykes S."/>
            <person name="Wortman J."/>
            <person name="Nusbaum C."/>
            <person name="Birren B."/>
        </authorList>
    </citation>
    <scope>NUCLEOTIDE SEQUENCE [LARGE SCALE GENOMIC DNA]</scope>
    <source>
        <strain evidence="16">APO3</strain>
    </source>
</reference>
<dbReference type="InterPro" id="IPR023214">
    <property type="entry name" value="HAD_sf"/>
</dbReference>
<keyword evidence="7 13" id="KW-0067">ATP-binding</keyword>
<keyword evidence="8 13" id="KW-0460">Magnesium</keyword>
<keyword evidence="6 13" id="KW-0547">Nucleotide-binding</keyword>
<keyword evidence="9 13" id="KW-1278">Translocase</keyword>
<dbReference type="GO" id="GO:0016020">
    <property type="term" value="C:membrane"/>
    <property type="evidence" value="ECO:0007669"/>
    <property type="project" value="UniProtKB-SubCell"/>
</dbReference>
<dbReference type="GeneID" id="20817244"/>
<evidence type="ECO:0000256" key="1">
    <source>
        <dbReference type="ARBA" id="ARBA00004141"/>
    </source>
</evidence>
<dbReference type="SUPFAM" id="SSF81653">
    <property type="entry name" value="Calcium ATPase, transduction domain A"/>
    <property type="match status" value="1"/>
</dbReference>
<dbReference type="Gene3D" id="3.40.50.1000">
    <property type="entry name" value="HAD superfamily/HAD-like"/>
    <property type="match status" value="1"/>
</dbReference>
<keyword evidence="3" id="KW-0597">Phosphoprotein</keyword>
<dbReference type="PROSITE" id="PS01229">
    <property type="entry name" value="COF_2"/>
    <property type="match status" value="1"/>
</dbReference>
<dbReference type="Gene3D" id="1.20.1110.10">
    <property type="entry name" value="Calcium-transporting ATPase, transmembrane domain"/>
    <property type="match status" value="1"/>
</dbReference>
<evidence type="ECO:0000256" key="4">
    <source>
        <dbReference type="ARBA" id="ARBA00022692"/>
    </source>
</evidence>
<dbReference type="GO" id="GO:0019829">
    <property type="term" value="F:ATPase-coupled monoatomic cation transmembrane transporter activity"/>
    <property type="evidence" value="ECO:0007669"/>
    <property type="project" value="UniProtKB-UniRule"/>
</dbReference>
<dbReference type="GO" id="GO:0016887">
    <property type="term" value="F:ATP hydrolysis activity"/>
    <property type="evidence" value="ECO:0007669"/>
    <property type="project" value="InterPro"/>
</dbReference>
<dbReference type="AlphaFoldDB" id="W4FN49"/>
<dbReference type="SFLD" id="SFLDG00002">
    <property type="entry name" value="C1.7:_P-type_atpase_like"/>
    <property type="match status" value="1"/>
</dbReference>
<dbReference type="NCBIfam" id="TIGR01657">
    <property type="entry name" value="P-ATPase-V"/>
    <property type="match status" value="1"/>
</dbReference>
<keyword evidence="4 13" id="KW-0812">Transmembrane</keyword>
<evidence type="ECO:0000256" key="9">
    <source>
        <dbReference type="ARBA" id="ARBA00022967"/>
    </source>
</evidence>
<dbReference type="SFLD" id="SFLDF00027">
    <property type="entry name" value="p-type_atpase"/>
    <property type="match status" value="1"/>
</dbReference>
<feature type="transmembrane region" description="Helical" evidence="13">
    <location>
        <begin position="1070"/>
        <end position="1090"/>
    </location>
</feature>
<dbReference type="STRING" id="112090.W4FN49"/>
<evidence type="ECO:0000256" key="10">
    <source>
        <dbReference type="ARBA" id="ARBA00022989"/>
    </source>
</evidence>
<proteinExistence type="inferred from homology"/>
<dbReference type="Gene3D" id="3.40.1110.10">
    <property type="entry name" value="Calcium-transporting ATPase, cytoplasmic domain N"/>
    <property type="match status" value="1"/>
</dbReference>
<evidence type="ECO:0000313" key="16">
    <source>
        <dbReference type="EMBL" id="ETV68900.1"/>
    </source>
</evidence>
<dbReference type="InterPro" id="IPR059000">
    <property type="entry name" value="ATPase_P-type_domA"/>
</dbReference>
<feature type="transmembrane region" description="Helical" evidence="13">
    <location>
        <begin position="1039"/>
        <end position="1058"/>
    </location>
</feature>
<keyword evidence="10 13" id="KW-1133">Transmembrane helix</keyword>
<dbReference type="EMBL" id="KI913181">
    <property type="protein sequence ID" value="ETV68900.1"/>
    <property type="molecule type" value="Genomic_DNA"/>
</dbReference>
<dbReference type="PANTHER" id="PTHR45630:SF8">
    <property type="entry name" value="CATION-TRANSPORTING ATPASE"/>
    <property type="match status" value="1"/>
</dbReference>
<dbReference type="SUPFAM" id="SSF81665">
    <property type="entry name" value="Calcium ATPase, transmembrane domain M"/>
    <property type="match status" value="1"/>
</dbReference>
<dbReference type="SFLD" id="SFLDS00003">
    <property type="entry name" value="Haloacid_Dehalogenase"/>
    <property type="match status" value="1"/>
</dbReference>
<protein>
    <recommendedName>
        <fullName evidence="13">Cation-transporting ATPase</fullName>
        <ecNumber evidence="13">7.2.2.-</ecNumber>
    </recommendedName>
</protein>
<dbReference type="RefSeq" id="XP_009841578.1">
    <property type="nucleotide sequence ID" value="XM_009843276.1"/>
</dbReference>
<comment type="catalytic activity">
    <reaction evidence="12 13">
        <text>ATP + H2O = ADP + phosphate + H(+)</text>
        <dbReference type="Rhea" id="RHEA:13065"/>
        <dbReference type="ChEBI" id="CHEBI:15377"/>
        <dbReference type="ChEBI" id="CHEBI:15378"/>
        <dbReference type="ChEBI" id="CHEBI:30616"/>
        <dbReference type="ChEBI" id="CHEBI:43474"/>
        <dbReference type="ChEBI" id="CHEBI:456216"/>
    </reaction>
</comment>
<comment type="caution">
    <text evidence="13">Lacks conserved residue(s) required for the propagation of feature annotation.</text>
</comment>
<dbReference type="GO" id="GO:0140358">
    <property type="term" value="F:P-type transmembrane transporter activity"/>
    <property type="evidence" value="ECO:0007669"/>
    <property type="project" value="InterPro"/>
</dbReference>
<evidence type="ECO:0000256" key="5">
    <source>
        <dbReference type="ARBA" id="ARBA00022723"/>
    </source>
</evidence>
<dbReference type="NCBIfam" id="TIGR01494">
    <property type="entry name" value="ATPase_P-type"/>
    <property type="match status" value="1"/>
</dbReference>
<feature type="transmembrane region" description="Helical" evidence="13">
    <location>
        <begin position="66"/>
        <end position="86"/>
    </location>
</feature>
<feature type="domain" description="P-type ATPase A" evidence="14">
    <location>
        <begin position="279"/>
        <end position="390"/>
    </location>
</feature>
<dbReference type="PROSITE" id="PS00154">
    <property type="entry name" value="ATPASE_E1_E2"/>
    <property type="match status" value="1"/>
</dbReference>
<comment type="similarity">
    <text evidence="2 13">Belongs to the cation transport ATPase (P-type) (TC 3.A.3) family. Type V subfamily.</text>
</comment>
<dbReference type="PRINTS" id="PR00119">
    <property type="entry name" value="CATATPASE"/>
</dbReference>
<feature type="transmembrane region" description="Helical" evidence="13">
    <location>
        <begin position="904"/>
        <end position="923"/>
    </location>
</feature>
<feature type="domain" description="P5B-type ATPase N-terminal" evidence="15">
    <location>
        <begin position="65"/>
        <end position="132"/>
    </location>
</feature>
<evidence type="ECO:0000256" key="7">
    <source>
        <dbReference type="ARBA" id="ARBA00022840"/>
    </source>
</evidence>
<organism evidence="16">
    <name type="scientific">Aphanomyces astaci</name>
    <name type="common">Crayfish plague agent</name>
    <dbReference type="NCBI Taxonomy" id="112090"/>
    <lineage>
        <taxon>Eukaryota</taxon>
        <taxon>Sar</taxon>
        <taxon>Stramenopiles</taxon>
        <taxon>Oomycota</taxon>
        <taxon>Saprolegniomycetes</taxon>
        <taxon>Saprolegniales</taxon>
        <taxon>Verrucalvaceae</taxon>
        <taxon>Aphanomyces</taxon>
    </lineage>
</organism>
<dbReference type="InterPro" id="IPR001757">
    <property type="entry name" value="P_typ_ATPase"/>
</dbReference>
<dbReference type="GO" id="GO:0046872">
    <property type="term" value="F:metal ion binding"/>
    <property type="evidence" value="ECO:0007669"/>
    <property type="project" value="UniProtKB-UniRule"/>
</dbReference>
<comment type="subcellular location">
    <subcellularLocation>
        <location evidence="1 13">Membrane</location>
        <topology evidence="1 13">Multi-pass membrane protein</topology>
    </subcellularLocation>
</comment>
<accession>W4FN49</accession>
<dbReference type="InterPro" id="IPR023298">
    <property type="entry name" value="ATPase_P-typ_TM_dom_sf"/>
</dbReference>
<dbReference type="InterPro" id="IPR008250">
    <property type="entry name" value="ATPase_P-typ_transduc_dom_A_sf"/>
</dbReference>
<dbReference type="InterPro" id="IPR018303">
    <property type="entry name" value="ATPase_P-typ_P_site"/>
</dbReference>
<keyword evidence="11 13" id="KW-0472">Membrane</keyword>
<dbReference type="InterPro" id="IPR023299">
    <property type="entry name" value="ATPase_P-typ_cyto_dom_N"/>
</dbReference>
<keyword evidence="5 13" id="KW-0479">Metal-binding</keyword>
<dbReference type="Pfam" id="PF12409">
    <property type="entry name" value="P5-ATPase"/>
    <property type="match status" value="1"/>
</dbReference>